<feature type="non-terminal residue" evidence="1">
    <location>
        <position position="84"/>
    </location>
</feature>
<dbReference type="Proteomes" id="UP000308600">
    <property type="component" value="Unassembled WGS sequence"/>
</dbReference>
<feature type="non-terminal residue" evidence="1">
    <location>
        <position position="1"/>
    </location>
</feature>
<keyword evidence="2" id="KW-1185">Reference proteome</keyword>
<sequence length="84" mass="8745">PQMLGANSGPTLLVTKSCFTTGMTTGRAISIMSFVREYFKNGPHQTSMMWAVLPYDKNGAFSAPGDSGAISSDGQGRIGGLLTG</sequence>
<protein>
    <submittedName>
        <fullName evidence="1">Uncharacterized protein</fullName>
    </submittedName>
</protein>
<gene>
    <name evidence="1" type="ORF">BDN72DRAFT_734137</name>
</gene>
<reference evidence="1 2" key="1">
    <citation type="journal article" date="2019" name="Nat. Ecol. Evol.">
        <title>Megaphylogeny resolves global patterns of mushroom evolution.</title>
        <authorList>
            <person name="Varga T."/>
            <person name="Krizsan K."/>
            <person name="Foldi C."/>
            <person name="Dima B."/>
            <person name="Sanchez-Garcia M."/>
            <person name="Sanchez-Ramirez S."/>
            <person name="Szollosi G.J."/>
            <person name="Szarkandi J.G."/>
            <person name="Papp V."/>
            <person name="Albert L."/>
            <person name="Andreopoulos W."/>
            <person name="Angelini C."/>
            <person name="Antonin V."/>
            <person name="Barry K.W."/>
            <person name="Bougher N.L."/>
            <person name="Buchanan P."/>
            <person name="Buyck B."/>
            <person name="Bense V."/>
            <person name="Catcheside P."/>
            <person name="Chovatia M."/>
            <person name="Cooper J."/>
            <person name="Damon W."/>
            <person name="Desjardin D."/>
            <person name="Finy P."/>
            <person name="Geml J."/>
            <person name="Haridas S."/>
            <person name="Hughes K."/>
            <person name="Justo A."/>
            <person name="Karasinski D."/>
            <person name="Kautmanova I."/>
            <person name="Kiss B."/>
            <person name="Kocsube S."/>
            <person name="Kotiranta H."/>
            <person name="LaButti K.M."/>
            <person name="Lechner B.E."/>
            <person name="Liimatainen K."/>
            <person name="Lipzen A."/>
            <person name="Lukacs Z."/>
            <person name="Mihaltcheva S."/>
            <person name="Morgado L.N."/>
            <person name="Niskanen T."/>
            <person name="Noordeloos M.E."/>
            <person name="Ohm R.A."/>
            <person name="Ortiz-Santana B."/>
            <person name="Ovrebo C."/>
            <person name="Racz N."/>
            <person name="Riley R."/>
            <person name="Savchenko A."/>
            <person name="Shiryaev A."/>
            <person name="Soop K."/>
            <person name="Spirin V."/>
            <person name="Szebenyi C."/>
            <person name="Tomsovsky M."/>
            <person name="Tulloss R.E."/>
            <person name="Uehling J."/>
            <person name="Grigoriev I.V."/>
            <person name="Vagvolgyi C."/>
            <person name="Papp T."/>
            <person name="Martin F.M."/>
            <person name="Miettinen O."/>
            <person name="Hibbett D.S."/>
            <person name="Nagy L.G."/>
        </authorList>
    </citation>
    <scope>NUCLEOTIDE SEQUENCE [LARGE SCALE GENOMIC DNA]</scope>
    <source>
        <strain evidence="1 2">NL-1719</strain>
    </source>
</reference>
<proteinExistence type="predicted"/>
<accession>A0ACD2ZXB0</accession>
<organism evidence="1 2">
    <name type="scientific">Pluteus cervinus</name>
    <dbReference type="NCBI Taxonomy" id="181527"/>
    <lineage>
        <taxon>Eukaryota</taxon>
        <taxon>Fungi</taxon>
        <taxon>Dikarya</taxon>
        <taxon>Basidiomycota</taxon>
        <taxon>Agaricomycotina</taxon>
        <taxon>Agaricomycetes</taxon>
        <taxon>Agaricomycetidae</taxon>
        <taxon>Agaricales</taxon>
        <taxon>Pluteineae</taxon>
        <taxon>Pluteaceae</taxon>
        <taxon>Pluteus</taxon>
    </lineage>
</organism>
<evidence type="ECO:0000313" key="1">
    <source>
        <dbReference type="EMBL" id="TFK58030.1"/>
    </source>
</evidence>
<evidence type="ECO:0000313" key="2">
    <source>
        <dbReference type="Proteomes" id="UP000308600"/>
    </source>
</evidence>
<dbReference type="EMBL" id="ML209724">
    <property type="protein sequence ID" value="TFK58030.1"/>
    <property type="molecule type" value="Genomic_DNA"/>
</dbReference>
<name>A0ACD2ZXB0_9AGAR</name>